<dbReference type="SUPFAM" id="SSF53383">
    <property type="entry name" value="PLP-dependent transferases"/>
    <property type="match status" value="1"/>
</dbReference>
<evidence type="ECO:0000259" key="2">
    <source>
        <dbReference type="Pfam" id="PF00266"/>
    </source>
</evidence>
<dbReference type="InterPro" id="IPR015422">
    <property type="entry name" value="PyrdxlP-dep_Trfase_small"/>
</dbReference>
<protein>
    <submittedName>
        <fullName evidence="3">Cysteine desulfurase-like protein</fullName>
    </submittedName>
</protein>
<dbReference type="InterPro" id="IPR000192">
    <property type="entry name" value="Aminotrans_V_dom"/>
</dbReference>
<keyword evidence="4" id="KW-1185">Reference proteome</keyword>
<dbReference type="Gene3D" id="3.90.1150.10">
    <property type="entry name" value="Aspartate Aminotransferase, domain 1"/>
    <property type="match status" value="1"/>
</dbReference>
<dbReference type="InterPro" id="IPR015421">
    <property type="entry name" value="PyrdxlP-dep_Trfase_major"/>
</dbReference>
<dbReference type="RefSeq" id="WP_261414462.1">
    <property type="nucleotide sequence ID" value="NZ_CAMKRT010000005.1"/>
</dbReference>
<proteinExistence type="predicted"/>
<gene>
    <name evidence="3" type="ORF">AB4M04_24095</name>
</gene>
<organism evidence="3 4">
    <name type="scientific">Serratia quinivorans</name>
    <dbReference type="NCBI Taxonomy" id="137545"/>
    <lineage>
        <taxon>Bacteria</taxon>
        <taxon>Pseudomonadati</taxon>
        <taxon>Pseudomonadota</taxon>
        <taxon>Gammaproteobacteria</taxon>
        <taxon>Enterobacterales</taxon>
        <taxon>Yersiniaceae</taxon>
        <taxon>Serratia</taxon>
    </lineage>
</organism>
<evidence type="ECO:0000256" key="1">
    <source>
        <dbReference type="ARBA" id="ARBA00022898"/>
    </source>
</evidence>
<dbReference type="Proteomes" id="UP001558101">
    <property type="component" value="Unassembled WGS sequence"/>
</dbReference>
<sequence length="421" mass="46739">MTFTPELARAQFSALTQRYDDKPVIFFDGPGGSQVSQGVLEKMTHYLGKYNANLGGHYFSSHKTTEVMDHARESVRAFLNAPSPDNIVFGMNMTSLTFHLSRIISRSWQAGDEIIVTELDHYANVSSWQQAANDKQVIVHQIPVQQADCSLDTARLCEKITAKTRLVAVSYASNVTGSIVDIKAITEAAHRVGAQVYVDAVHYAPHNLIDVQALGCDFLVCSAYKFFGPHIGMAYIAPQWLQRLQPYKVEPATDIGPGRFETGTQSFEGLAGVTAAIDYLAQWGTAGAPLRQRLQESFADYHRHEESLCRYFLQGLRNFDGVQLYGTPQADIHRRTPTFALTFSSHKPEEIARRLGQHNICVGSGHFYALGLIRRLNLQDSGGVLRIGMMHYNTQQEIDTLFEILASELTVAGRQAAIGQI</sequence>
<dbReference type="InterPro" id="IPR015424">
    <property type="entry name" value="PyrdxlP-dep_Trfase"/>
</dbReference>
<dbReference type="PANTHER" id="PTHR43586">
    <property type="entry name" value="CYSTEINE DESULFURASE"/>
    <property type="match status" value="1"/>
</dbReference>
<keyword evidence="1" id="KW-0663">Pyridoxal phosphate</keyword>
<feature type="domain" description="Aminotransferase class V" evidence="2">
    <location>
        <begin position="25"/>
        <end position="401"/>
    </location>
</feature>
<reference evidence="3 4" key="1">
    <citation type="submission" date="2024-07" db="EMBL/GenBank/DDBJ databases">
        <title>Genomes of novel Serratia strains from suburban soil.</title>
        <authorList>
            <person name="Markert E.X."/>
            <person name="Severe K."/>
            <person name="Severe L."/>
            <person name="Twing K.I."/>
            <person name="Ward L.M."/>
        </authorList>
    </citation>
    <scope>NUCLEOTIDE SEQUENCE [LARGE SCALE GENOMIC DNA]</scope>
    <source>
        <strain evidence="3 4">3C-UT</strain>
    </source>
</reference>
<dbReference type="NCBIfam" id="TIGR01976">
    <property type="entry name" value="am_tr_V_VC1184"/>
    <property type="match status" value="1"/>
</dbReference>
<dbReference type="InterPro" id="IPR011340">
    <property type="entry name" value="Cys_dSase-rel"/>
</dbReference>
<dbReference type="EMBL" id="JBFQXQ010000006">
    <property type="protein sequence ID" value="MEX3175158.1"/>
    <property type="molecule type" value="Genomic_DNA"/>
</dbReference>
<dbReference type="PANTHER" id="PTHR43586:SF21">
    <property type="entry name" value="PYRIDOXAL PHOSPHATE (PLP)-DEPENDENT ASPARTATE AMINOTRANSFERASE SUPERFAMILY"/>
    <property type="match status" value="1"/>
</dbReference>
<dbReference type="Pfam" id="PF00266">
    <property type="entry name" value="Aminotran_5"/>
    <property type="match status" value="1"/>
</dbReference>
<evidence type="ECO:0000313" key="4">
    <source>
        <dbReference type="Proteomes" id="UP001558101"/>
    </source>
</evidence>
<accession>A0ABV3UPI2</accession>
<comment type="caution">
    <text evidence="3">The sequence shown here is derived from an EMBL/GenBank/DDBJ whole genome shotgun (WGS) entry which is preliminary data.</text>
</comment>
<name>A0ABV3UPI2_9GAMM</name>
<dbReference type="Gene3D" id="3.40.640.10">
    <property type="entry name" value="Type I PLP-dependent aspartate aminotransferase-like (Major domain)"/>
    <property type="match status" value="1"/>
</dbReference>
<evidence type="ECO:0000313" key="3">
    <source>
        <dbReference type="EMBL" id="MEX3175158.1"/>
    </source>
</evidence>